<accession>F8MML2</accession>
<dbReference type="KEGG" id="nte:NEUTE1DRAFT116976"/>
<dbReference type="HOGENOM" id="CLU_3032931_0_0_1"/>
<keyword evidence="2" id="KW-1185">Reference proteome</keyword>
<dbReference type="Proteomes" id="UP000008065">
    <property type="component" value="Unassembled WGS sequence"/>
</dbReference>
<proteinExistence type="predicted"/>
<name>F8MML2_NEUT8</name>
<dbReference type="EMBL" id="GL891304">
    <property type="protein sequence ID" value="EGO57886.1"/>
    <property type="molecule type" value="Genomic_DNA"/>
</dbReference>
<gene>
    <name evidence="1" type="ORF">NEUTE1DRAFT_116976</name>
</gene>
<protein>
    <submittedName>
        <fullName evidence="1">Uncharacterized protein</fullName>
    </submittedName>
</protein>
<reference evidence="2" key="1">
    <citation type="journal article" date="2011" name="Genetics">
        <title>Massive changes in genome architecture accompany the transition to self-fertility in the filamentous fungus Neurospora tetrasperma.</title>
        <authorList>
            <person name="Ellison C.E."/>
            <person name="Stajich J.E."/>
            <person name="Jacobson D.J."/>
            <person name="Natvig D.O."/>
            <person name="Lapidus A."/>
            <person name="Foster B."/>
            <person name="Aerts A."/>
            <person name="Riley R."/>
            <person name="Lindquist E.A."/>
            <person name="Grigoriev I.V."/>
            <person name="Taylor J.W."/>
        </authorList>
    </citation>
    <scope>NUCLEOTIDE SEQUENCE [LARGE SCALE GENOMIC DNA]</scope>
    <source>
        <strain evidence="2">FGSC 2508 / P0657</strain>
    </source>
</reference>
<sequence>MMQVEIIGRGCVEAKDETANAWSREEVRVRSTLMVLRICYAPGLGGDGRWTAKRR</sequence>
<evidence type="ECO:0000313" key="1">
    <source>
        <dbReference type="EMBL" id="EGO57886.1"/>
    </source>
</evidence>
<dbReference type="GeneID" id="20823172"/>
<dbReference type="VEuPathDB" id="FungiDB:NEUTE1DRAFT_116976"/>
<evidence type="ECO:0000313" key="2">
    <source>
        <dbReference type="Proteomes" id="UP000008065"/>
    </source>
</evidence>
<dbReference type="AlphaFoldDB" id="F8MML2"/>
<organism evidence="1 2">
    <name type="scientific">Neurospora tetrasperma (strain FGSC 2508 / ATCC MYA-4615 / P0657)</name>
    <dbReference type="NCBI Taxonomy" id="510951"/>
    <lineage>
        <taxon>Eukaryota</taxon>
        <taxon>Fungi</taxon>
        <taxon>Dikarya</taxon>
        <taxon>Ascomycota</taxon>
        <taxon>Pezizomycotina</taxon>
        <taxon>Sordariomycetes</taxon>
        <taxon>Sordariomycetidae</taxon>
        <taxon>Sordariales</taxon>
        <taxon>Sordariaceae</taxon>
        <taxon>Neurospora</taxon>
    </lineage>
</organism>
<dbReference type="RefSeq" id="XP_009850967.1">
    <property type="nucleotide sequence ID" value="XM_009852665.1"/>
</dbReference>